<feature type="domain" description="LptD C-terminal" evidence="5">
    <location>
        <begin position="268"/>
        <end position="627"/>
    </location>
</feature>
<protein>
    <submittedName>
        <fullName evidence="6">LPS-assembly protein LptD @ Organic solvent tolerance protein</fullName>
    </submittedName>
</protein>
<dbReference type="PANTHER" id="PTHR30189:SF1">
    <property type="entry name" value="LPS-ASSEMBLY PROTEIN LPTD"/>
    <property type="match status" value="1"/>
</dbReference>
<dbReference type="InterPro" id="IPR050218">
    <property type="entry name" value="LptD"/>
</dbReference>
<dbReference type="GO" id="GO:1990351">
    <property type="term" value="C:transporter complex"/>
    <property type="evidence" value="ECO:0007669"/>
    <property type="project" value="TreeGrafter"/>
</dbReference>
<dbReference type="InterPro" id="IPR020889">
    <property type="entry name" value="LipoPS_assembly_LptD"/>
</dbReference>
<dbReference type="Gene3D" id="2.60.450.10">
    <property type="entry name" value="Lipopolysaccharide (LPS) transport protein A like domain"/>
    <property type="match status" value="1"/>
</dbReference>
<dbReference type="Pfam" id="PF04453">
    <property type="entry name" value="LptD"/>
    <property type="match status" value="1"/>
</dbReference>
<organism evidence="6">
    <name type="scientific">hydrothermal vent metagenome</name>
    <dbReference type="NCBI Taxonomy" id="652676"/>
    <lineage>
        <taxon>unclassified sequences</taxon>
        <taxon>metagenomes</taxon>
        <taxon>ecological metagenomes</taxon>
    </lineage>
</organism>
<dbReference type="InterPro" id="IPR005653">
    <property type="entry name" value="OstA-like_N"/>
</dbReference>
<gene>
    <name evidence="6" type="ORF">MNBD_GAMMA18-653</name>
</gene>
<dbReference type="PANTHER" id="PTHR30189">
    <property type="entry name" value="LPS-ASSEMBLY PROTEIN"/>
    <property type="match status" value="1"/>
</dbReference>
<keyword evidence="1" id="KW-0732">Signal</keyword>
<dbReference type="InterPro" id="IPR007543">
    <property type="entry name" value="LptD_C"/>
</dbReference>
<evidence type="ECO:0000259" key="4">
    <source>
        <dbReference type="Pfam" id="PF03968"/>
    </source>
</evidence>
<evidence type="ECO:0000259" key="5">
    <source>
        <dbReference type="Pfam" id="PF04453"/>
    </source>
</evidence>
<reference evidence="6" key="1">
    <citation type="submission" date="2018-06" db="EMBL/GenBank/DDBJ databases">
        <authorList>
            <person name="Zhirakovskaya E."/>
        </authorList>
    </citation>
    <scope>NUCLEOTIDE SEQUENCE</scope>
</reference>
<dbReference type="GO" id="GO:0043165">
    <property type="term" value="P:Gram-negative-bacterium-type cell outer membrane assembly"/>
    <property type="evidence" value="ECO:0007669"/>
    <property type="project" value="InterPro"/>
</dbReference>
<sequence length="705" mass="80059">MTVNNAQAEQLCFVPMPSGPATAAAGDEQTIYISADESESWGKGDIQLRGDIELIQGNRLLRAEQAAYYRDDQRITAEGGVSLTEEGLLLKGKRIMLDAQSEAATLEGGSYQIAGRSARGAAEKISIISREHILLEDASYTTCPPGDESWRFRAASITLKPTENDGVARHMRLEVLGVPVFYFPYINFPLGERKTGLLSPSIGSSDSVGREVTIPFYWNIAPERDATLSVRQMSRRGTQLTGEFRYLNENGEGQLEAEYLSNDHQTETNRHFFQYQHQSYWQAWQASIDLQQLSDRDYFRDLSREKERYSSRLLESSATLNYADDSWYWSLALQHNKSLDDPDVVVITPTQRLPQLRFAHDRGFADNLSFSLQGEFASFRKSSDLTALRFDIKPTLSAYYGDSAAYLKPSIGWQGTGYWVDGSPSELRQLPTVSLDSGLWFERHQQIGKKRYQQSLEPRLYFLYVPYRDQNNLPAADQLFDTQLSEFDFDSLFSENRYSGIDRVGDEQRVTLSLASRWFDDHGRQRLQVSVGQRYNLAEQRVILADETAAGKGWSNLLAEIDGQVNRFITTSGLVEWDNRQGWLEKANFQLAFERDPKRRVALGLNFRRALLKQSTLKARWPLSGRWSIMGDLTYSFYRSQALNTQLGLEYDNCCWRVRMAAQEYINDNDGSRNSGIAIQFELKGLTSVGSKISGFSEHKSPGIN</sequence>
<feature type="domain" description="Organic solvent tolerance-like N-terminal" evidence="4">
    <location>
        <begin position="32"/>
        <end position="163"/>
    </location>
</feature>
<dbReference type="GO" id="GO:0009279">
    <property type="term" value="C:cell outer membrane"/>
    <property type="evidence" value="ECO:0007669"/>
    <property type="project" value="InterPro"/>
</dbReference>
<dbReference type="AlphaFoldDB" id="A0A3B0ZB39"/>
<keyword evidence="2" id="KW-0472">Membrane</keyword>
<keyword evidence="3" id="KW-0998">Cell outer membrane</keyword>
<dbReference type="Pfam" id="PF03968">
    <property type="entry name" value="LptD_N"/>
    <property type="match status" value="1"/>
</dbReference>
<dbReference type="GO" id="GO:0015920">
    <property type="term" value="P:lipopolysaccharide transport"/>
    <property type="evidence" value="ECO:0007669"/>
    <property type="project" value="InterPro"/>
</dbReference>
<evidence type="ECO:0000256" key="1">
    <source>
        <dbReference type="ARBA" id="ARBA00022729"/>
    </source>
</evidence>
<proteinExistence type="inferred from homology"/>
<evidence type="ECO:0000256" key="3">
    <source>
        <dbReference type="ARBA" id="ARBA00023237"/>
    </source>
</evidence>
<accession>A0A3B0ZB39</accession>
<dbReference type="HAMAP" id="MF_01411">
    <property type="entry name" value="LPS_assembly_LptD"/>
    <property type="match status" value="1"/>
</dbReference>
<evidence type="ECO:0000256" key="2">
    <source>
        <dbReference type="ARBA" id="ARBA00023136"/>
    </source>
</evidence>
<name>A0A3B0ZB39_9ZZZZ</name>
<evidence type="ECO:0000313" key="6">
    <source>
        <dbReference type="EMBL" id="VAW88751.1"/>
    </source>
</evidence>
<dbReference type="EMBL" id="UOFP01000235">
    <property type="protein sequence ID" value="VAW88751.1"/>
    <property type="molecule type" value="Genomic_DNA"/>
</dbReference>